<protein>
    <submittedName>
        <fullName evidence="1">Uncharacterized protein</fullName>
    </submittedName>
</protein>
<proteinExistence type="predicted"/>
<dbReference type="Proteomes" id="UP001207588">
    <property type="component" value="Unassembled WGS sequence"/>
</dbReference>
<evidence type="ECO:0000313" key="2">
    <source>
        <dbReference type="Proteomes" id="UP001207588"/>
    </source>
</evidence>
<evidence type="ECO:0000313" key="1">
    <source>
        <dbReference type="EMBL" id="MCV6987718.1"/>
    </source>
</evidence>
<accession>A0AAW5RZK7</accession>
<reference evidence="1" key="1">
    <citation type="submission" date="2020-07" db="EMBL/GenBank/DDBJ databases">
        <authorList>
            <person name="Pettersson B.M.F."/>
            <person name="Behra P.R.K."/>
            <person name="Ramesh M."/>
            <person name="Das S."/>
            <person name="Dasgupta S."/>
            <person name="Kirsebom L.A."/>
        </authorList>
    </citation>
    <scope>NUCLEOTIDE SEQUENCE</scope>
    <source>
        <strain evidence="1">DSM 45439</strain>
    </source>
</reference>
<sequence>MLIQLFWPAKRAALPNDSAAVSMIAVNLTQSDRVRAILNSLTVSHSFLG</sequence>
<dbReference type="RefSeq" id="WP_167380299.1">
    <property type="nucleotide sequence ID" value="NZ_JACKTG010000002.1"/>
</dbReference>
<comment type="caution">
    <text evidence="1">The sequence shown here is derived from an EMBL/GenBank/DDBJ whole genome shotgun (WGS) entry which is preliminary data.</text>
</comment>
<dbReference type="AlphaFoldDB" id="A0AAW5RZK7"/>
<reference evidence="1" key="2">
    <citation type="journal article" date="2022" name="BMC Genomics">
        <title>Comparative genome analysis of mycobacteria focusing on tRNA and non-coding RNA.</title>
        <authorList>
            <person name="Behra P.R.K."/>
            <person name="Pettersson B.M.F."/>
            <person name="Ramesh M."/>
            <person name="Das S."/>
            <person name="Dasgupta S."/>
            <person name="Kirsebom L.A."/>
        </authorList>
    </citation>
    <scope>NUCLEOTIDE SEQUENCE</scope>
    <source>
        <strain evidence="1">DSM 45439</strain>
    </source>
</reference>
<dbReference type="EMBL" id="JACKTG010000002">
    <property type="protein sequence ID" value="MCV6987718.1"/>
    <property type="molecule type" value="Genomic_DNA"/>
</dbReference>
<name>A0AAW5RZK7_MYCBC</name>
<organism evidence="1 2">
    <name type="scientific">Mycobacterium bouchedurhonense</name>
    <dbReference type="NCBI Taxonomy" id="701041"/>
    <lineage>
        <taxon>Bacteria</taxon>
        <taxon>Bacillati</taxon>
        <taxon>Actinomycetota</taxon>
        <taxon>Actinomycetes</taxon>
        <taxon>Mycobacteriales</taxon>
        <taxon>Mycobacteriaceae</taxon>
        <taxon>Mycobacterium</taxon>
        <taxon>Mycobacterium avium complex (MAC)</taxon>
    </lineage>
</organism>
<gene>
    <name evidence="1" type="ORF">H7I91_00085</name>
</gene>